<dbReference type="InterPro" id="IPR036388">
    <property type="entry name" value="WH-like_DNA-bd_sf"/>
</dbReference>
<organism evidence="6 7">
    <name type="scientific">Paucibacter sediminis</name>
    <dbReference type="NCBI Taxonomy" id="3019553"/>
    <lineage>
        <taxon>Bacteria</taxon>
        <taxon>Pseudomonadati</taxon>
        <taxon>Pseudomonadota</taxon>
        <taxon>Betaproteobacteria</taxon>
        <taxon>Burkholderiales</taxon>
        <taxon>Sphaerotilaceae</taxon>
        <taxon>Roseateles</taxon>
    </lineage>
</organism>
<dbReference type="SUPFAM" id="SSF46785">
    <property type="entry name" value="Winged helix' DNA-binding domain"/>
    <property type="match status" value="1"/>
</dbReference>
<gene>
    <name evidence="6" type="ORF">PFX98_08475</name>
</gene>
<dbReference type="PANTHER" id="PTHR30537:SF5">
    <property type="entry name" value="HTH-TYPE TRANSCRIPTIONAL ACTIVATOR TTDR-RELATED"/>
    <property type="match status" value="1"/>
</dbReference>
<dbReference type="PROSITE" id="PS50931">
    <property type="entry name" value="HTH_LYSR"/>
    <property type="match status" value="1"/>
</dbReference>
<sequence>MANALNPLEVLLELHMSGSLALTASRMGKTPSAVSKLIRALEVQAGHALVEHAARPLKLTEAGRAYAEAARLVRNQLRETEDRIASLSKQPGGSLRITSSMLFGHTVLADYVVEFRRAHPQLRVEVVLSDAYVDLARDDLDLAIRHGQRASGDMIARAIGRNSVRLCGTPGYFKRHGRPQRPEDLFTHECLNFRADTLDSRWRFHSAGGESVFATPMARLSSNSDDFLLASMRAGDGLLPCFEWAVGKELRAGRLQSCLDDWRFESDAFGEPELWAVYPRGQRGKAKVRQFVDGLIEWLAALQG</sequence>
<reference evidence="6" key="1">
    <citation type="submission" date="2023-01" db="EMBL/GenBank/DDBJ databases">
        <title>Whole genome sequence of Paucibacter sp. S2-9 isolated from pond sediment.</title>
        <authorList>
            <person name="Jung J.Y."/>
        </authorList>
    </citation>
    <scope>NUCLEOTIDE SEQUENCE</scope>
    <source>
        <strain evidence="6">S2-9</strain>
    </source>
</reference>
<dbReference type="RefSeq" id="WP_285234758.1">
    <property type="nucleotide sequence ID" value="NZ_CP116346.1"/>
</dbReference>
<proteinExistence type="inferred from homology"/>
<dbReference type="Pfam" id="PF03466">
    <property type="entry name" value="LysR_substrate"/>
    <property type="match status" value="1"/>
</dbReference>
<dbReference type="AlphaFoldDB" id="A0AA95NJM7"/>
<dbReference type="PANTHER" id="PTHR30537">
    <property type="entry name" value="HTH-TYPE TRANSCRIPTIONAL REGULATOR"/>
    <property type="match status" value="1"/>
</dbReference>
<feature type="domain" description="HTH lysR-type" evidence="5">
    <location>
        <begin position="8"/>
        <end position="60"/>
    </location>
</feature>
<dbReference type="GO" id="GO:0003700">
    <property type="term" value="F:DNA-binding transcription factor activity"/>
    <property type="evidence" value="ECO:0007669"/>
    <property type="project" value="InterPro"/>
</dbReference>
<dbReference type="GO" id="GO:0003677">
    <property type="term" value="F:DNA binding"/>
    <property type="evidence" value="ECO:0007669"/>
    <property type="project" value="UniProtKB-KW"/>
</dbReference>
<dbReference type="CDD" id="cd08422">
    <property type="entry name" value="PBP2_CrgA_like"/>
    <property type="match status" value="1"/>
</dbReference>
<dbReference type="EMBL" id="CP116346">
    <property type="protein sequence ID" value="WIT13638.1"/>
    <property type="molecule type" value="Genomic_DNA"/>
</dbReference>
<evidence type="ECO:0000259" key="5">
    <source>
        <dbReference type="PROSITE" id="PS50931"/>
    </source>
</evidence>
<dbReference type="KEGG" id="pais:PFX98_08475"/>
<dbReference type="Pfam" id="PF00126">
    <property type="entry name" value="HTH_1"/>
    <property type="match status" value="1"/>
</dbReference>
<evidence type="ECO:0000256" key="2">
    <source>
        <dbReference type="ARBA" id="ARBA00023015"/>
    </source>
</evidence>
<dbReference type="Gene3D" id="1.10.10.10">
    <property type="entry name" value="Winged helix-like DNA-binding domain superfamily/Winged helix DNA-binding domain"/>
    <property type="match status" value="1"/>
</dbReference>
<dbReference type="InterPro" id="IPR058163">
    <property type="entry name" value="LysR-type_TF_proteobact-type"/>
</dbReference>
<dbReference type="SUPFAM" id="SSF53850">
    <property type="entry name" value="Periplasmic binding protein-like II"/>
    <property type="match status" value="1"/>
</dbReference>
<keyword evidence="4" id="KW-0804">Transcription</keyword>
<keyword evidence="3" id="KW-0238">DNA-binding</keyword>
<evidence type="ECO:0000256" key="4">
    <source>
        <dbReference type="ARBA" id="ARBA00023163"/>
    </source>
</evidence>
<dbReference type="InterPro" id="IPR005119">
    <property type="entry name" value="LysR_subst-bd"/>
</dbReference>
<dbReference type="InterPro" id="IPR036390">
    <property type="entry name" value="WH_DNA-bd_sf"/>
</dbReference>
<protein>
    <submittedName>
        <fullName evidence="6">LysR family transcriptional regulator</fullName>
    </submittedName>
</protein>
<evidence type="ECO:0000313" key="7">
    <source>
        <dbReference type="Proteomes" id="UP001177769"/>
    </source>
</evidence>
<keyword evidence="2" id="KW-0805">Transcription regulation</keyword>
<keyword evidence="7" id="KW-1185">Reference proteome</keyword>
<accession>A0AA95NJM7</accession>
<evidence type="ECO:0000313" key="6">
    <source>
        <dbReference type="EMBL" id="WIT13638.1"/>
    </source>
</evidence>
<evidence type="ECO:0000256" key="3">
    <source>
        <dbReference type="ARBA" id="ARBA00023125"/>
    </source>
</evidence>
<comment type="similarity">
    <text evidence="1">Belongs to the LysR transcriptional regulatory family.</text>
</comment>
<dbReference type="Gene3D" id="3.40.190.290">
    <property type="match status" value="1"/>
</dbReference>
<evidence type="ECO:0000256" key="1">
    <source>
        <dbReference type="ARBA" id="ARBA00009437"/>
    </source>
</evidence>
<name>A0AA95NJM7_9BURK</name>
<dbReference type="Proteomes" id="UP001177769">
    <property type="component" value="Chromosome"/>
</dbReference>
<dbReference type="InterPro" id="IPR000847">
    <property type="entry name" value="LysR_HTH_N"/>
</dbReference>